<dbReference type="AlphaFoldDB" id="A0A067R435"/>
<evidence type="ECO:0000313" key="2">
    <source>
        <dbReference type="Proteomes" id="UP000027135"/>
    </source>
</evidence>
<gene>
    <name evidence="1" type="ORF">L798_13146</name>
</gene>
<proteinExistence type="predicted"/>
<protein>
    <submittedName>
        <fullName evidence="1">Uncharacterized protein</fullName>
    </submittedName>
</protein>
<dbReference type="EMBL" id="KK852995">
    <property type="protein sequence ID" value="KDR12708.1"/>
    <property type="molecule type" value="Genomic_DNA"/>
</dbReference>
<dbReference type="InParanoid" id="A0A067R435"/>
<evidence type="ECO:0000313" key="1">
    <source>
        <dbReference type="EMBL" id="KDR12708.1"/>
    </source>
</evidence>
<dbReference type="Proteomes" id="UP000027135">
    <property type="component" value="Unassembled WGS sequence"/>
</dbReference>
<accession>A0A067R435</accession>
<sequence length="59" mass="6275">MPPSCPSQNRGSAVRIWHPALKSNRHDTTADPNYDFAAGPTSSTLFTLSSDKGRLVGCG</sequence>
<keyword evidence="2" id="KW-1185">Reference proteome</keyword>
<reference evidence="1 2" key="1">
    <citation type="journal article" date="2014" name="Nat. Commun.">
        <title>Molecular traces of alternative social organization in a termite genome.</title>
        <authorList>
            <person name="Terrapon N."/>
            <person name="Li C."/>
            <person name="Robertson H.M."/>
            <person name="Ji L."/>
            <person name="Meng X."/>
            <person name="Booth W."/>
            <person name="Chen Z."/>
            <person name="Childers C.P."/>
            <person name="Glastad K.M."/>
            <person name="Gokhale K."/>
            <person name="Gowin J."/>
            <person name="Gronenberg W."/>
            <person name="Hermansen R.A."/>
            <person name="Hu H."/>
            <person name="Hunt B.G."/>
            <person name="Huylmans A.K."/>
            <person name="Khalil S.M."/>
            <person name="Mitchell R.D."/>
            <person name="Munoz-Torres M.C."/>
            <person name="Mustard J.A."/>
            <person name="Pan H."/>
            <person name="Reese J.T."/>
            <person name="Scharf M.E."/>
            <person name="Sun F."/>
            <person name="Vogel H."/>
            <person name="Xiao J."/>
            <person name="Yang W."/>
            <person name="Yang Z."/>
            <person name="Yang Z."/>
            <person name="Zhou J."/>
            <person name="Zhu J."/>
            <person name="Brent C.S."/>
            <person name="Elsik C.G."/>
            <person name="Goodisman M.A."/>
            <person name="Liberles D.A."/>
            <person name="Roe R.M."/>
            <person name="Vargo E.L."/>
            <person name="Vilcinskas A."/>
            <person name="Wang J."/>
            <person name="Bornberg-Bauer E."/>
            <person name="Korb J."/>
            <person name="Zhang G."/>
            <person name="Liebig J."/>
        </authorList>
    </citation>
    <scope>NUCLEOTIDE SEQUENCE [LARGE SCALE GENOMIC DNA]</scope>
    <source>
        <tissue evidence="1">Whole organism</tissue>
    </source>
</reference>
<name>A0A067R435_ZOONE</name>
<organism evidence="1 2">
    <name type="scientific">Zootermopsis nevadensis</name>
    <name type="common">Dampwood termite</name>
    <dbReference type="NCBI Taxonomy" id="136037"/>
    <lineage>
        <taxon>Eukaryota</taxon>
        <taxon>Metazoa</taxon>
        <taxon>Ecdysozoa</taxon>
        <taxon>Arthropoda</taxon>
        <taxon>Hexapoda</taxon>
        <taxon>Insecta</taxon>
        <taxon>Pterygota</taxon>
        <taxon>Neoptera</taxon>
        <taxon>Polyneoptera</taxon>
        <taxon>Dictyoptera</taxon>
        <taxon>Blattodea</taxon>
        <taxon>Blattoidea</taxon>
        <taxon>Termitoidae</taxon>
        <taxon>Termopsidae</taxon>
        <taxon>Zootermopsis</taxon>
    </lineage>
</organism>